<protein>
    <submittedName>
        <fullName evidence="3">GIY-YIG nuclease family protein</fullName>
    </submittedName>
</protein>
<reference evidence="3 4" key="1">
    <citation type="submission" date="2019-02" db="EMBL/GenBank/DDBJ databases">
        <authorList>
            <person name="Li Y."/>
        </authorList>
    </citation>
    <scope>NUCLEOTIDE SEQUENCE [LARGE SCALE GENOMIC DNA]</scope>
    <source>
        <strain evidence="3 4">3-7</strain>
    </source>
</reference>
<comment type="caution">
    <text evidence="3">The sequence shown here is derived from an EMBL/GenBank/DDBJ whole genome shotgun (WGS) entry which is preliminary data.</text>
</comment>
<dbReference type="OrthoDB" id="287318at2"/>
<dbReference type="Pfam" id="PF01541">
    <property type="entry name" value="GIY-YIG"/>
    <property type="match status" value="1"/>
</dbReference>
<organism evidence="3 4">
    <name type="scientific">Sphingomonas populi</name>
    <dbReference type="NCBI Taxonomy" id="2484750"/>
    <lineage>
        <taxon>Bacteria</taxon>
        <taxon>Pseudomonadati</taxon>
        <taxon>Pseudomonadota</taxon>
        <taxon>Alphaproteobacteria</taxon>
        <taxon>Sphingomonadales</taxon>
        <taxon>Sphingomonadaceae</taxon>
        <taxon>Sphingomonas</taxon>
    </lineage>
</organism>
<dbReference type="EMBL" id="SGIS01000051">
    <property type="protein sequence ID" value="RZF60769.1"/>
    <property type="molecule type" value="Genomic_DNA"/>
</dbReference>
<dbReference type="PANTHER" id="PTHR34477:SF5">
    <property type="entry name" value="BSL5627 PROTEIN"/>
    <property type="match status" value="1"/>
</dbReference>
<name>A0A4Q6XV57_9SPHN</name>
<dbReference type="SMART" id="SM00465">
    <property type="entry name" value="GIYc"/>
    <property type="match status" value="1"/>
</dbReference>
<dbReference type="Proteomes" id="UP000292085">
    <property type="component" value="Unassembled WGS sequence"/>
</dbReference>
<comment type="similarity">
    <text evidence="1">Belongs to the UPF0213 family.</text>
</comment>
<evidence type="ECO:0000313" key="3">
    <source>
        <dbReference type="EMBL" id="RZF60769.1"/>
    </source>
</evidence>
<dbReference type="RefSeq" id="WP_130160124.1">
    <property type="nucleotide sequence ID" value="NZ_SGIS01000051.1"/>
</dbReference>
<accession>A0A4Q6XV57</accession>
<dbReference type="AlphaFoldDB" id="A0A4Q6XV57"/>
<dbReference type="SUPFAM" id="SSF82771">
    <property type="entry name" value="GIY-YIG endonuclease"/>
    <property type="match status" value="1"/>
</dbReference>
<evidence type="ECO:0000313" key="4">
    <source>
        <dbReference type="Proteomes" id="UP000292085"/>
    </source>
</evidence>
<gene>
    <name evidence="3" type="ORF">EWE75_21380</name>
</gene>
<feature type="domain" description="GIY-YIG" evidence="2">
    <location>
        <begin position="3"/>
        <end position="79"/>
    </location>
</feature>
<dbReference type="PANTHER" id="PTHR34477">
    <property type="entry name" value="UPF0213 PROTEIN YHBQ"/>
    <property type="match status" value="1"/>
</dbReference>
<dbReference type="InterPro" id="IPR000305">
    <property type="entry name" value="GIY-YIG_endonuc"/>
</dbReference>
<dbReference type="InterPro" id="IPR050190">
    <property type="entry name" value="UPF0213_domain"/>
</dbReference>
<evidence type="ECO:0000259" key="2">
    <source>
        <dbReference type="PROSITE" id="PS50164"/>
    </source>
</evidence>
<dbReference type="CDD" id="cd10448">
    <property type="entry name" value="GIY-YIG_unchar_3"/>
    <property type="match status" value="1"/>
</dbReference>
<keyword evidence="4" id="KW-1185">Reference proteome</keyword>
<sequence>MQRGGWTYLMASKPHGMLYIGVTAHLAARVDQHRRDVGSAYCRRYGIKTLVYTERFDTIEEAISREKALKAWKRAWKDQLIDSANPEWRDLYDTLA</sequence>
<dbReference type="PROSITE" id="PS50164">
    <property type="entry name" value="GIY_YIG"/>
    <property type="match status" value="1"/>
</dbReference>
<dbReference type="Gene3D" id="3.40.1440.10">
    <property type="entry name" value="GIY-YIG endonuclease"/>
    <property type="match status" value="1"/>
</dbReference>
<evidence type="ECO:0000256" key="1">
    <source>
        <dbReference type="ARBA" id="ARBA00007435"/>
    </source>
</evidence>
<proteinExistence type="inferred from homology"/>
<dbReference type="InterPro" id="IPR035901">
    <property type="entry name" value="GIY-YIG_endonuc_sf"/>
</dbReference>